<feature type="compositionally biased region" description="Basic and acidic residues" evidence="5">
    <location>
        <begin position="176"/>
        <end position="186"/>
    </location>
</feature>
<reference evidence="7" key="1">
    <citation type="submission" date="2020-05" db="EMBL/GenBank/DDBJ databases">
        <title>Mycena genomes resolve the evolution of fungal bioluminescence.</title>
        <authorList>
            <person name="Tsai I.J."/>
        </authorList>
    </citation>
    <scope>NUCLEOTIDE SEQUENCE</scope>
    <source>
        <strain evidence="7">160909Yilan</strain>
    </source>
</reference>
<evidence type="ECO:0000256" key="3">
    <source>
        <dbReference type="ARBA" id="ARBA00022777"/>
    </source>
</evidence>
<organism evidence="7 8">
    <name type="scientific">Mycena sanguinolenta</name>
    <dbReference type="NCBI Taxonomy" id="230812"/>
    <lineage>
        <taxon>Eukaryota</taxon>
        <taxon>Fungi</taxon>
        <taxon>Dikarya</taxon>
        <taxon>Basidiomycota</taxon>
        <taxon>Agaricomycotina</taxon>
        <taxon>Agaricomycetes</taxon>
        <taxon>Agaricomycetidae</taxon>
        <taxon>Agaricales</taxon>
        <taxon>Marasmiineae</taxon>
        <taxon>Mycenaceae</taxon>
        <taxon>Mycena</taxon>
    </lineage>
</organism>
<dbReference type="InterPro" id="IPR001245">
    <property type="entry name" value="Ser-Thr/Tyr_kinase_cat_dom"/>
</dbReference>
<dbReference type="InterPro" id="IPR008271">
    <property type="entry name" value="Ser/Thr_kinase_AS"/>
</dbReference>
<feature type="compositionally biased region" description="Basic and acidic residues" evidence="5">
    <location>
        <begin position="496"/>
        <end position="506"/>
    </location>
</feature>
<accession>A0A8H6YAN3</accession>
<feature type="compositionally biased region" description="Basic and acidic residues" evidence="5">
    <location>
        <begin position="61"/>
        <end position="75"/>
    </location>
</feature>
<dbReference type="PROSITE" id="PS00108">
    <property type="entry name" value="PROTEIN_KINASE_ST"/>
    <property type="match status" value="1"/>
</dbReference>
<dbReference type="EMBL" id="JACAZH010000011">
    <property type="protein sequence ID" value="KAF7354921.1"/>
    <property type="molecule type" value="Genomic_DNA"/>
</dbReference>
<evidence type="ECO:0000256" key="4">
    <source>
        <dbReference type="ARBA" id="ARBA00022840"/>
    </source>
</evidence>
<keyword evidence="2" id="KW-0547">Nucleotide-binding</keyword>
<feature type="compositionally biased region" description="Basic and acidic residues" evidence="5">
    <location>
        <begin position="383"/>
        <end position="396"/>
    </location>
</feature>
<dbReference type="PANTHER" id="PTHR44329:SF288">
    <property type="entry name" value="MITOGEN-ACTIVATED PROTEIN KINASE KINASE KINASE 20"/>
    <property type="match status" value="1"/>
</dbReference>
<feature type="compositionally biased region" description="Basic and acidic residues" evidence="5">
    <location>
        <begin position="121"/>
        <end position="131"/>
    </location>
</feature>
<dbReference type="SMART" id="SM00220">
    <property type="entry name" value="S_TKc"/>
    <property type="match status" value="1"/>
</dbReference>
<dbReference type="InterPro" id="IPR000719">
    <property type="entry name" value="Prot_kinase_dom"/>
</dbReference>
<feature type="region of interest" description="Disordered" evidence="5">
    <location>
        <begin position="100"/>
        <end position="456"/>
    </location>
</feature>
<evidence type="ECO:0000313" key="8">
    <source>
        <dbReference type="Proteomes" id="UP000623467"/>
    </source>
</evidence>
<comment type="caution">
    <text evidence="7">The sequence shown here is derived from an EMBL/GenBank/DDBJ whole genome shotgun (WGS) entry which is preliminary data.</text>
</comment>
<dbReference type="PANTHER" id="PTHR44329">
    <property type="entry name" value="SERINE/THREONINE-PROTEIN KINASE TNNI3K-RELATED"/>
    <property type="match status" value="1"/>
</dbReference>
<dbReference type="OrthoDB" id="122279at2759"/>
<dbReference type="AlphaFoldDB" id="A0A8H6YAN3"/>
<evidence type="ECO:0000256" key="5">
    <source>
        <dbReference type="SAM" id="MobiDB-lite"/>
    </source>
</evidence>
<dbReference type="Gene3D" id="1.10.510.10">
    <property type="entry name" value="Transferase(Phosphotransferase) domain 1"/>
    <property type="match status" value="1"/>
</dbReference>
<evidence type="ECO:0000256" key="1">
    <source>
        <dbReference type="ARBA" id="ARBA00022679"/>
    </source>
</evidence>
<evidence type="ECO:0000256" key="2">
    <source>
        <dbReference type="ARBA" id="ARBA00022741"/>
    </source>
</evidence>
<protein>
    <submittedName>
        <fullName evidence="7">Protein kinase domain-containing protein</fullName>
    </submittedName>
</protein>
<dbReference type="Pfam" id="PF07714">
    <property type="entry name" value="PK_Tyr_Ser-Thr"/>
    <property type="match status" value="1"/>
</dbReference>
<evidence type="ECO:0000313" key="7">
    <source>
        <dbReference type="EMBL" id="KAF7354921.1"/>
    </source>
</evidence>
<feature type="region of interest" description="Disordered" evidence="5">
    <location>
        <begin position="481"/>
        <end position="534"/>
    </location>
</feature>
<gene>
    <name evidence="7" type="ORF">MSAN_01406900</name>
</gene>
<dbReference type="SUPFAM" id="SSF56112">
    <property type="entry name" value="Protein kinase-like (PK-like)"/>
    <property type="match status" value="1"/>
</dbReference>
<dbReference type="GO" id="GO:0004674">
    <property type="term" value="F:protein serine/threonine kinase activity"/>
    <property type="evidence" value="ECO:0007669"/>
    <property type="project" value="TreeGrafter"/>
</dbReference>
<keyword evidence="4" id="KW-0067">ATP-binding</keyword>
<feature type="compositionally biased region" description="Basic and acidic residues" evidence="5">
    <location>
        <begin position="438"/>
        <end position="452"/>
    </location>
</feature>
<proteinExistence type="predicted"/>
<feature type="compositionally biased region" description="Basic and acidic residues" evidence="5">
    <location>
        <begin position="231"/>
        <end position="241"/>
    </location>
</feature>
<dbReference type="PRINTS" id="PR00109">
    <property type="entry name" value="TYRKINASE"/>
</dbReference>
<keyword evidence="3 7" id="KW-0418">Kinase</keyword>
<dbReference type="PROSITE" id="PS50011">
    <property type="entry name" value="PROTEIN_KINASE_DOM"/>
    <property type="match status" value="1"/>
</dbReference>
<feature type="domain" description="Protein kinase" evidence="6">
    <location>
        <begin position="810"/>
        <end position="1070"/>
    </location>
</feature>
<dbReference type="InterPro" id="IPR011009">
    <property type="entry name" value="Kinase-like_dom_sf"/>
</dbReference>
<dbReference type="Proteomes" id="UP000623467">
    <property type="component" value="Unassembled WGS sequence"/>
</dbReference>
<feature type="region of interest" description="Disordered" evidence="5">
    <location>
        <begin position="59"/>
        <end position="81"/>
    </location>
</feature>
<feature type="compositionally biased region" description="Basic and acidic residues" evidence="5">
    <location>
        <begin position="284"/>
        <end position="294"/>
    </location>
</feature>
<feature type="compositionally biased region" description="Basic and acidic residues" evidence="5">
    <location>
        <begin position="332"/>
        <end position="345"/>
    </location>
</feature>
<keyword evidence="8" id="KW-1185">Reference proteome</keyword>
<sequence length="1145" mass="130692">MTEYDYSEEGLRQYQGRMREISRWAEVTAEIPQKEPEAPPTFASPIACMCVLCLRSKRRTRSSDRGGRDRERERSPSPLTIYIPPSMPYSWGIPHSFTSPPQSDIYDVQVQPHGRRRSRSSNRDERYREPEGIPSPPILLPTPHGWGIPHSFTSPPQSDIYDVQVQPHGRRRSRSSNRDERYREPEGIPSPPILLPTPHGWGIPHSFTSPPQNDIYDVQVQPHGRRRSRSSNRDERYREPEGIPSPPILLPTPHGWGIPHSFTSPPQSDIYDVQVQPHGRRRSRSSDRDERYRETPSPPTPHGWGIPHSFTLPPRSDIYDVQVQPRGRRRSRSSDWDERYREPERTPSPPTPHGWGVPHSFTSSPRSDIHDVQVQPRGRRRSRSSDWDERYREPERTPSPPILLPTPHGWGIPHSFSSSPRSDIYDVQVQPHGRRRSRSSDRDERDRERERAQSPLVIYIPPSMPYSWGIPHSFTPPPWGDIYAVQAQPHGRRRSRSSDWDERERASSPPTPPSMPQGWGIPYPITSPPGGVQVPPWGNIYDVQVQPPPQSPLRQDGRDIPHSFDVYGVNPPHPVPTYFLPGRMQVPYPMPQPPPPQQQQMPLPMQMYHLQPQPPLIQTHALEPPAIGETEGRIWPHSSRDFRVLHTIHGGPWLEIHRNFASYILYILELYNGLSNEIIQLSKEWGQWDYLTSLANYRIVVQILLGYLPKSLNLNRASAMDIRNQISADLCCVLRQMNSILSNRTTYKHFLTCRGAVAQRLLDLLQELLDSPHEPRLRAPFHKALFSKALSRLSSKCGLHPTCFTLTGLEKISRQVAGGGFGDIYKGLVGGQTVAVKSMRQFADDDMKASLKKLGREALIWRQLSHPNLLPFFGLYKLEDRLCLISPWMENGDLRLFLSTAPPDIDRVSLIADVAMGLEYLHSEHIVHGDLKTPNILVTPSGRACIADFGLSTIVDELSLKMTFSSRSGRAGTVRYQAPELLKNESSDHYGSDVYAFGCVSYEILTGKIPFFELANEVAIILKVIEGIRPSRLEIIPSELWLLLDDCWHQETVERPIIAAISQRLSRQLIGKEEKQAPPDWDDAYSARFRRFVQEWPLLPSVDDIQRRILSNPTTVDVSALPQQPQNYPGPHNSQYPQLSVVYQG</sequence>
<evidence type="ECO:0000259" key="6">
    <source>
        <dbReference type="PROSITE" id="PS50011"/>
    </source>
</evidence>
<dbReference type="GO" id="GO:0005524">
    <property type="term" value="F:ATP binding"/>
    <property type="evidence" value="ECO:0007669"/>
    <property type="project" value="UniProtKB-KW"/>
</dbReference>
<keyword evidence="1" id="KW-0808">Transferase</keyword>
<dbReference type="InterPro" id="IPR051681">
    <property type="entry name" value="Ser/Thr_Kinases-Pseudokinases"/>
</dbReference>
<name>A0A8H6YAN3_9AGAR</name>